<feature type="compositionally biased region" description="Pro residues" evidence="1">
    <location>
        <begin position="404"/>
        <end position="415"/>
    </location>
</feature>
<keyword evidence="4" id="KW-1185">Reference proteome</keyword>
<evidence type="ECO:0000256" key="2">
    <source>
        <dbReference type="SAM" id="SignalP"/>
    </source>
</evidence>
<dbReference type="Proteomes" id="UP000186132">
    <property type="component" value="Unassembled WGS sequence"/>
</dbReference>
<dbReference type="EMBL" id="FQVU01000003">
    <property type="protein sequence ID" value="SHG62742.1"/>
    <property type="molecule type" value="Genomic_DNA"/>
</dbReference>
<dbReference type="Pfam" id="PF07388">
    <property type="entry name" value="A-2_8-polyST"/>
    <property type="match status" value="1"/>
</dbReference>
<accession>A0A1M5LCB6</accession>
<dbReference type="InterPro" id="IPR010866">
    <property type="entry name" value="A-2_8-polyST"/>
</dbReference>
<proteinExistence type="predicted"/>
<reference evidence="3 4" key="1">
    <citation type="submission" date="2016-11" db="EMBL/GenBank/DDBJ databases">
        <authorList>
            <person name="Jaros S."/>
            <person name="Januszkiewicz K."/>
            <person name="Wedrychowicz H."/>
        </authorList>
    </citation>
    <scope>NUCLEOTIDE SEQUENCE [LARGE SCALE GENOMIC DNA]</scope>
    <source>
        <strain evidence="3 4">DSM 45627</strain>
    </source>
</reference>
<protein>
    <recommendedName>
        <fullName evidence="5">Capsule polysaccharide biosynthesis protein</fullName>
    </recommendedName>
</protein>
<dbReference type="STRING" id="1206085.SAMN05443575_2413"/>
<feature type="chain" id="PRO_5039499553" description="Capsule polysaccharide biosynthesis protein" evidence="2">
    <location>
        <begin position="20"/>
        <end position="459"/>
    </location>
</feature>
<keyword evidence="2" id="KW-0732">Signal</keyword>
<sequence length="459" mass="49154">MTSVFYASTLFGAMTLATALDAGAFGDHDERRVLIVSNTVPIPEITPSFDRLPAAAGLRERFDDVVDWNALVAPLHPSRWRPRAAEAPMLARLFAQRLGLAGGVRELVLESVAVAPARTIGSLLQGCPITVYSDGLMSYGPTRDNLPAGIGRRTSRLLYLDLVPTIAPLLLREYDVATVALPDTGFRRVVASLPAADAAGARGAPVVLGQYLSQLGILEPREELELHERMLDALAARGADRVVFRPHPAARRVHVLPLQRHAQRRGVELVVPDDGLPAESWFAAAGPSLVVSCFSTALFTASRFYGCEVATMGTDTVLERVAPFENSNRIPVTLADALLPRLDADGGTTRPDVPDVTELVRAVGYCMQADRLADLRDAAAAYLGRHGRERYFKRKRLEAVGLLAPPPAAPAPTAPPVGKGLLARAGGRRPGGRAAAGRAGGPGDRPVTREDGRPNRRRT</sequence>
<organism evidence="3 4">
    <name type="scientific">Jatrophihabitans endophyticus</name>
    <dbReference type="NCBI Taxonomy" id="1206085"/>
    <lineage>
        <taxon>Bacteria</taxon>
        <taxon>Bacillati</taxon>
        <taxon>Actinomycetota</taxon>
        <taxon>Actinomycetes</taxon>
        <taxon>Jatrophihabitantales</taxon>
        <taxon>Jatrophihabitantaceae</taxon>
        <taxon>Jatrophihabitans</taxon>
    </lineage>
</organism>
<feature type="region of interest" description="Disordered" evidence="1">
    <location>
        <begin position="404"/>
        <end position="459"/>
    </location>
</feature>
<evidence type="ECO:0000313" key="3">
    <source>
        <dbReference type="EMBL" id="SHG62742.1"/>
    </source>
</evidence>
<feature type="compositionally biased region" description="Basic and acidic residues" evidence="1">
    <location>
        <begin position="446"/>
        <end position="459"/>
    </location>
</feature>
<evidence type="ECO:0008006" key="5">
    <source>
        <dbReference type="Google" id="ProtNLM"/>
    </source>
</evidence>
<dbReference type="RefSeq" id="WP_200800161.1">
    <property type="nucleotide sequence ID" value="NZ_FQVU01000003.1"/>
</dbReference>
<dbReference type="AlphaFoldDB" id="A0A1M5LCB6"/>
<evidence type="ECO:0000256" key="1">
    <source>
        <dbReference type="SAM" id="MobiDB-lite"/>
    </source>
</evidence>
<name>A0A1M5LCB6_9ACTN</name>
<feature type="signal peptide" evidence="2">
    <location>
        <begin position="1"/>
        <end position="19"/>
    </location>
</feature>
<gene>
    <name evidence="3" type="ORF">SAMN05443575_2413</name>
</gene>
<evidence type="ECO:0000313" key="4">
    <source>
        <dbReference type="Proteomes" id="UP000186132"/>
    </source>
</evidence>